<gene>
    <name evidence="1" type="ORF">JMUB3933_1936</name>
</gene>
<proteinExistence type="predicted"/>
<sequence>MYRKSGKYKNYCRKRKKRKDNILKSVIKTLKSMNREEKKKRTELF</sequence>
<accession>A0A510K9U4</accession>
<evidence type="ECO:0000313" key="1">
    <source>
        <dbReference type="EMBL" id="BBM48420.1"/>
    </source>
</evidence>
<name>A0A510K9U4_9FUSO</name>
<organism evidence="1 2">
    <name type="scientific">Leptotrichia wadei</name>
    <dbReference type="NCBI Taxonomy" id="157687"/>
    <lineage>
        <taxon>Bacteria</taxon>
        <taxon>Fusobacteriati</taxon>
        <taxon>Fusobacteriota</taxon>
        <taxon>Fusobacteriia</taxon>
        <taxon>Fusobacteriales</taxon>
        <taxon>Leptotrichiaceae</taxon>
        <taxon>Leptotrichia</taxon>
    </lineage>
</organism>
<evidence type="ECO:0000313" key="2">
    <source>
        <dbReference type="Proteomes" id="UP000321397"/>
    </source>
</evidence>
<dbReference type="EMBL" id="AP019834">
    <property type="protein sequence ID" value="BBM48420.1"/>
    <property type="molecule type" value="Genomic_DNA"/>
</dbReference>
<reference evidence="1 2" key="1">
    <citation type="submission" date="2019-07" db="EMBL/GenBank/DDBJ databases">
        <title>Complete Genome Sequence of Leptotrichia wadei Strain JMUB3933.</title>
        <authorList>
            <person name="Watanabe S."/>
            <person name="Cui L."/>
        </authorList>
    </citation>
    <scope>NUCLEOTIDE SEQUENCE [LARGE SCALE GENOMIC DNA]</scope>
    <source>
        <strain evidence="1 2">JMUB3933</strain>
    </source>
</reference>
<dbReference type="Proteomes" id="UP000321397">
    <property type="component" value="Chromosome"/>
</dbReference>
<protein>
    <submittedName>
        <fullName evidence="1">Uncharacterized protein</fullName>
    </submittedName>
</protein>
<dbReference type="AlphaFoldDB" id="A0A510K9U4"/>
<dbReference type="RefSeq" id="WP_172618877.1">
    <property type="nucleotide sequence ID" value="NZ_AP019834.1"/>
</dbReference>